<reference evidence="3" key="1">
    <citation type="submission" date="2019-04" db="EMBL/GenBank/DDBJ databases">
        <authorList>
            <consortium name="Science for Life Laboratories"/>
        </authorList>
    </citation>
    <scope>NUCLEOTIDE SEQUENCE</scope>
    <source>
        <strain evidence="3">MBLW1</strain>
    </source>
</reference>
<dbReference type="RefSeq" id="WP_162657190.1">
    <property type="nucleotide sequence ID" value="NZ_LR593887.1"/>
</dbReference>
<evidence type="ECO:0000259" key="2">
    <source>
        <dbReference type="Pfam" id="PF01261"/>
    </source>
</evidence>
<evidence type="ECO:0000313" key="3">
    <source>
        <dbReference type="EMBL" id="VIP01962.1"/>
    </source>
</evidence>
<organism evidence="3">
    <name type="scientific">Tuwongella immobilis</name>
    <dbReference type="NCBI Taxonomy" id="692036"/>
    <lineage>
        <taxon>Bacteria</taxon>
        <taxon>Pseudomonadati</taxon>
        <taxon>Planctomycetota</taxon>
        <taxon>Planctomycetia</taxon>
        <taxon>Gemmatales</taxon>
        <taxon>Gemmataceae</taxon>
        <taxon>Tuwongella</taxon>
    </lineage>
</organism>
<dbReference type="Proteomes" id="UP000464378">
    <property type="component" value="Chromosome"/>
</dbReference>
<sequence length="299" mass="32360">MSSLHRRQFLQTSAALASTALLGPSPLAVSAADSAKPAAVKYRLGMVTYNVSATWDLDTVLRVAKSVGLAAVEYRTTHKHGVEPTLSKAQRKELKAKFADSGVTFWGCGSTCEFHAVDPKVVAKNIETCKQFVELVADLGGTGVKVRPNAFPKGVSMDKTLEQIGKSLIPCGQAAADAGVEICVEVHGPGTSYPPHMKTILEIANHRAVGITWNSNPTDLMDGSIDKPFAMLKPWLKSCHINDLGSKYPYARLFQLLADAGYDRYTMIEIGKTYPDVAEGEAFLKAYKQKWESLLPTAS</sequence>
<keyword evidence="4" id="KW-1185">Reference proteome</keyword>
<dbReference type="AlphaFoldDB" id="A0A6C2YM14"/>
<accession>A0A6C2YM14</accession>
<dbReference type="PANTHER" id="PTHR12110">
    <property type="entry name" value="HYDROXYPYRUVATE ISOMERASE"/>
    <property type="match status" value="1"/>
</dbReference>
<dbReference type="Gene3D" id="3.20.20.150">
    <property type="entry name" value="Divalent-metal-dependent TIM barrel enzymes"/>
    <property type="match status" value="1"/>
</dbReference>
<proteinExistence type="predicted"/>
<dbReference type="SUPFAM" id="SSF51658">
    <property type="entry name" value="Xylose isomerase-like"/>
    <property type="match status" value="1"/>
</dbReference>
<dbReference type="PROSITE" id="PS51318">
    <property type="entry name" value="TAT"/>
    <property type="match status" value="1"/>
</dbReference>
<dbReference type="EMBL" id="LR586016">
    <property type="protein sequence ID" value="VIP01962.1"/>
    <property type="molecule type" value="Genomic_DNA"/>
</dbReference>
<dbReference type="InterPro" id="IPR006311">
    <property type="entry name" value="TAT_signal"/>
</dbReference>
<feature type="chain" id="PRO_5033879745" description="Xylose isomerase-like TIM barrel domain-containing protein" evidence="1">
    <location>
        <begin position="32"/>
        <end position="299"/>
    </location>
</feature>
<gene>
    <name evidence="3" type="ORF">GMBLW1_19980</name>
</gene>
<dbReference type="InParanoid" id="A0A6C2YM14"/>
<dbReference type="InterPro" id="IPR050312">
    <property type="entry name" value="IolE/XylAMocC-like"/>
</dbReference>
<evidence type="ECO:0000256" key="1">
    <source>
        <dbReference type="SAM" id="SignalP"/>
    </source>
</evidence>
<dbReference type="InterPro" id="IPR036237">
    <property type="entry name" value="Xyl_isomerase-like_sf"/>
</dbReference>
<dbReference type="EMBL" id="LR593887">
    <property type="protein sequence ID" value="VTR99973.1"/>
    <property type="molecule type" value="Genomic_DNA"/>
</dbReference>
<feature type="signal peptide" evidence="1">
    <location>
        <begin position="1"/>
        <end position="31"/>
    </location>
</feature>
<dbReference type="KEGG" id="tim:GMBLW1_19980"/>
<evidence type="ECO:0000313" key="4">
    <source>
        <dbReference type="Proteomes" id="UP000464378"/>
    </source>
</evidence>
<dbReference type="Pfam" id="PF01261">
    <property type="entry name" value="AP_endonuc_2"/>
    <property type="match status" value="1"/>
</dbReference>
<dbReference type="GO" id="GO:0016853">
    <property type="term" value="F:isomerase activity"/>
    <property type="evidence" value="ECO:0007669"/>
    <property type="project" value="UniProtKB-KW"/>
</dbReference>
<protein>
    <recommendedName>
        <fullName evidence="2">Xylose isomerase-like TIM barrel domain-containing protein</fullName>
    </recommendedName>
</protein>
<feature type="domain" description="Xylose isomerase-like TIM barrel" evidence="2">
    <location>
        <begin position="61"/>
        <end position="283"/>
    </location>
</feature>
<keyword evidence="3" id="KW-0413">Isomerase</keyword>
<name>A0A6C2YM14_9BACT</name>
<dbReference type="InterPro" id="IPR013022">
    <property type="entry name" value="Xyl_isomerase-like_TIM-brl"/>
</dbReference>
<keyword evidence="1" id="KW-0732">Signal</keyword>
<dbReference type="PANTHER" id="PTHR12110:SF53">
    <property type="entry name" value="BLR5974 PROTEIN"/>
    <property type="match status" value="1"/>
</dbReference>